<dbReference type="InterPro" id="IPR006549">
    <property type="entry name" value="HAD-SF_hydro_IIIA"/>
</dbReference>
<feature type="active site" description="Nucleophile" evidence="10">
    <location>
        <position position="8"/>
    </location>
</feature>
<feature type="site" description="Stabilizes the phosphoryl group" evidence="12">
    <location>
        <position position="103"/>
    </location>
</feature>
<feature type="binding site" evidence="11">
    <location>
        <begin position="102"/>
        <end position="103"/>
    </location>
    <ligand>
        <name>substrate</name>
    </ligand>
</feature>
<dbReference type="AlphaFoldDB" id="A0A4U2Z3A2"/>
<protein>
    <recommendedName>
        <fullName evidence="7 9">D,D-heptose 1,7-bisphosphate phosphatase</fullName>
        <ecNumber evidence="9">3.1.3.-</ecNumber>
    </recommendedName>
</protein>
<keyword evidence="4 9" id="KW-0378">Hydrolase</keyword>
<reference evidence="14 15" key="1">
    <citation type="submission" date="2019-04" db="EMBL/GenBank/DDBJ databases">
        <title>Sulfurimonas crateris sp. nov. a facultative anaerobic sulfur-oxidizing chemolithautotrophic bacterium isolated from a terrestrial mud vulcano.</title>
        <authorList>
            <person name="Ratnikova N.M."/>
            <person name="Slobodkin A.I."/>
            <person name="Merkel A.Y."/>
            <person name="Novikov A."/>
            <person name="Bonch-Osmolovskaya E.A."/>
            <person name="Slobodkina G.B."/>
        </authorList>
    </citation>
    <scope>NUCLEOTIDE SEQUENCE [LARGE SCALE GENOMIC DNA]</scope>
    <source>
        <strain evidence="14 15">SN118</strain>
    </source>
</reference>
<dbReference type="InterPro" id="IPR004446">
    <property type="entry name" value="Heptose_bisP_phosphatase"/>
</dbReference>
<feature type="binding site" evidence="11">
    <location>
        <begin position="8"/>
        <end position="10"/>
    </location>
    <ligand>
        <name>substrate</name>
    </ligand>
</feature>
<comment type="subcellular location">
    <subcellularLocation>
        <location evidence="1 9">Cytoplasm</location>
    </subcellularLocation>
</comment>
<gene>
    <name evidence="14" type="primary">gmhB</name>
    <name evidence="14" type="ORF">FCU45_11495</name>
</gene>
<keyword evidence="5 13" id="KW-0862">Zinc</keyword>
<dbReference type="CDD" id="cd07503">
    <property type="entry name" value="HAD_HisB-N"/>
    <property type="match status" value="1"/>
</dbReference>
<feature type="site" description="Contributes to substrate recognition" evidence="12">
    <location>
        <position position="102"/>
    </location>
</feature>
<evidence type="ECO:0000256" key="1">
    <source>
        <dbReference type="ARBA" id="ARBA00004496"/>
    </source>
</evidence>
<dbReference type="PANTHER" id="PTHR42891:SF1">
    <property type="entry name" value="D-GLYCERO-BETA-D-MANNO-HEPTOSE-1,7-BISPHOSPHATE 7-PHOSPHATASE"/>
    <property type="match status" value="1"/>
</dbReference>
<keyword evidence="3 13" id="KW-0479">Metal-binding</keyword>
<comment type="caution">
    <text evidence="14">The sequence shown here is derived from an EMBL/GenBank/DDBJ whole genome shotgun (WGS) entry which is preliminary data.</text>
</comment>
<dbReference type="PANTHER" id="PTHR42891">
    <property type="entry name" value="D-GLYCERO-BETA-D-MANNO-HEPTOSE-1,7-BISPHOSPHATE 7-PHOSPHATASE"/>
    <property type="match status" value="1"/>
</dbReference>
<dbReference type="Gene3D" id="3.40.50.1000">
    <property type="entry name" value="HAD superfamily/HAD-like"/>
    <property type="match status" value="1"/>
</dbReference>
<feature type="binding site" evidence="13">
    <location>
        <position position="89"/>
    </location>
    <ligand>
        <name>Zn(2+)</name>
        <dbReference type="ChEBI" id="CHEBI:29105"/>
    </ligand>
</feature>
<dbReference type="InterPro" id="IPR023214">
    <property type="entry name" value="HAD_sf"/>
</dbReference>
<feature type="binding site" evidence="11">
    <location>
        <begin position="16"/>
        <end position="19"/>
    </location>
    <ligand>
        <name>substrate</name>
    </ligand>
</feature>
<evidence type="ECO:0000256" key="9">
    <source>
        <dbReference type="PIRNR" id="PIRNR004682"/>
    </source>
</evidence>
<dbReference type="GO" id="GO:0046872">
    <property type="term" value="F:metal ion binding"/>
    <property type="evidence" value="ECO:0007669"/>
    <property type="project" value="UniProtKB-KW"/>
</dbReference>
<dbReference type="FunFam" id="3.40.50.1000:FF:000037">
    <property type="entry name" value="D,D-heptose 1,7-bisphosphate phosphatase"/>
    <property type="match status" value="1"/>
</dbReference>
<evidence type="ECO:0000256" key="12">
    <source>
        <dbReference type="PIRSR" id="PIRSR004682-3"/>
    </source>
</evidence>
<feature type="binding site" evidence="13">
    <location>
        <position position="91"/>
    </location>
    <ligand>
        <name>Zn(2+)</name>
        <dbReference type="ChEBI" id="CHEBI:29105"/>
    </ligand>
</feature>
<keyword evidence="15" id="KW-1185">Reference proteome</keyword>
<keyword evidence="6 9" id="KW-0119">Carbohydrate metabolism</keyword>
<dbReference type="InterPro" id="IPR006543">
    <property type="entry name" value="Histidinol-phos"/>
</dbReference>
<name>A0A4U2Z3A2_9BACT</name>
<evidence type="ECO:0000256" key="7">
    <source>
        <dbReference type="ARBA" id="ARBA00031828"/>
    </source>
</evidence>
<evidence type="ECO:0000256" key="6">
    <source>
        <dbReference type="ARBA" id="ARBA00023277"/>
    </source>
</evidence>
<feature type="binding site" evidence="13">
    <location>
        <position position="128"/>
    </location>
    <ligand>
        <name>Mg(2+)</name>
        <dbReference type="ChEBI" id="CHEBI:18420"/>
    </ligand>
</feature>
<dbReference type="RefSeq" id="WP_137015455.1">
    <property type="nucleotide sequence ID" value="NZ_SZPX01000010.1"/>
</dbReference>
<evidence type="ECO:0000256" key="3">
    <source>
        <dbReference type="ARBA" id="ARBA00022723"/>
    </source>
</evidence>
<dbReference type="PIRSF" id="PIRSF004682">
    <property type="entry name" value="GmhB"/>
    <property type="match status" value="1"/>
</dbReference>
<accession>A0A4U2Z3A2</accession>
<dbReference type="EC" id="3.1.3.-" evidence="9"/>
<dbReference type="EMBL" id="SZPX01000010">
    <property type="protein sequence ID" value="TKI68165.1"/>
    <property type="molecule type" value="Genomic_DNA"/>
</dbReference>
<dbReference type="GO" id="GO:0005975">
    <property type="term" value="P:carbohydrate metabolic process"/>
    <property type="evidence" value="ECO:0007669"/>
    <property type="project" value="InterPro"/>
</dbReference>
<evidence type="ECO:0000313" key="14">
    <source>
        <dbReference type="EMBL" id="TKI68165.1"/>
    </source>
</evidence>
<feature type="binding site" evidence="13">
    <location>
        <position position="129"/>
    </location>
    <ligand>
        <name>Mg(2+)</name>
        <dbReference type="ChEBI" id="CHEBI:18420"/>
    </ligand>
</feature>
<comment type="cofactor">
    <cofactor evidence="13">
        <name>Zn(2+)</name>
        <dbReference type="ChEBI" id="CHEBI:29105"/>
    </cofactor>
</comment>
<dbReference type="InterPro" id="IPR036412">
    <property type="entry name" value="HAD-like_sf"/>
</dbReference>
<evidence type="ECO:0000256" key="5">
    <source>
        <dbReference type="ARBA" id="ARBA00022833"/>
    </source>
</evidence>
<comment type="cofactor">
    <cofactor evidence="13">
        <name>Mg(2+)</name>
        <dbReference type="ChEBI" id="CHEBI:18420"/>
    </cofactor>
</comment>
<proteinExistence type="inferred from homology"/>
<keyword evidence="13" id="KW-0460">Magnesium</keyword>
<dbReference type="SUPFAM" id="SSF56784">
    <property type="entry name" value="HAD-like"/>
    <property type="match status" value="1"/>
</dbReference>
<dbReference type="NCBIfam" id="TIGR00213">
    <property type="entry name" value="GmhB_yaeD"/>
    <property type="match status" value="1"/>
</dbReference>
<evidence type="ECO:0000256" key="11">
    <source>
        <dbReference type="PIRSR" id="PIRSR004682-2"/>
    </source>
</evidence>
<dbReference type="Pfam" id="PF13242">
    <property type="entry name" value="Hydrolase_like"/>
    <property type="match status" value="1"/>
</dbReference>
<evidence type="ECO:0000256" key="10">
    <source>
        <dbReference type="PIRSR" id="PIRSR004682-1"/>
    </source>
</evidence>
<dbReference type="GO" id="GO:0016791">
    <property type="term" value="F:phosphatase activity"/>
    <property type="evidence" value="ECO:0007669"/>
    <property type="project" value="InterPro"/>
</dbReference>
<organism evidence="14 15">
    <name type="scientific">Sulfurimonas crateris</name>
    <dbReference type="NCBI Taxonomy" id="2574727"/>
    <lineage>
        <taxon>Bacteria</taxon>
        <taxon>Pseudomonadati</taxon>
        <taxon>Campylobacterota</taxon>
        <taxon>Epsilonproteobacteria</taxon>
        <taxon>Campylobacterales</taxon>
        <taxon>Sulfurimonadaceae</taxon>
        <taxon>Sulfurimonas</taxon>
    </lineage>
</organism>
<evidence type="ECO:0000256" key="13">
    <source>
        <dbReference type="PIRSR" id="PIRSR004682-4"/>
    </source>
</evidence>
<feature type="binding site" evidence="11">
    <location>
        <position position="129"/>
    </location>
    <ligand>
        <name>substrate</name>
    </ligand>
</feature>
<evidence type="ECO:0000313" key="15">
    <source>
        <dbReference type="Proteomes" id="UP000309561"/>
    </source>
</evidence>
<dbReference type="NCBIfam" id="NF006506">
    <property type="entry name" value="PRK08942.1"/>
    <property type="match status" value="1"/>
</dbReference>
<feature type="site" description="Stabilizes the phosphoryl group" evidence="12">
    <location>
        <position position="50"/>
    </location>
</feature>
<feature type="binding site" evidence="11">
    <location>
        <begin position="50"/>
        <end position="53"/>
    </location>
    <ligand>
        <name>substrate</name>
    </ligand>
</feature>
<feature type="binding site" evidence="13">
    <location>
        <position position="10"/>
    </location>
    <ligand>
        <name>Mg(2+)</name>
        <dbReference type="ChEBI" id="CHEBI:18420"/>
    </ligand>
</feature>
<evidence type="ECO:0000256" key="8">
    <source>
        <dbReference type="ARBA" id="ARBA00061616"/>
    </source>
</evidence>
<dbReference type="GO" id="GO:0005737">
    <property type="term" value="C:cytoplasm"/>
    <property type="evidence" value="ECO:0007669"/>
    <property type="project" value="UniProtKB-SubCell"/>
</dbReference>
<dbReference type="InterPro" id="IPR006439">
    <property type="entry name" value="HAD-SF_hydro_IA"/>
</dbReference>
<keyword evidence="2 9" id="KW-0963">Cytoplasm</keyword>
<comment type="similarity">
    <text evidence="8 9">Belongs to the gmhB family.</text>
</comment>
<feature type="active site" description="Proton donor" evidence="10">
    <location>
        <position position="10"/>
    </location>
</feature>
<sequence length="174" mass="20277">MKKALFLDRDGVINIELNYLYKIEDFKFIDGIFELCRHYQNLGYLIIVVTNQSGIARNYYDKSDFEKLSTWMIEEFAKKSIKITKVYHCPHHPEISGECSCRKPEPGMILEAQKEFDIDLKSSILVGDKERDIEAAIEAGICENYLFDEKKTYKRSKATKIVSKLEDIYNADIK</sequence>
<evidence type="ECO:0000256" key="2">
    <source>
        <dbReference type="ARBA" id="ARBA00022490"/>
    </source>
</evidence>
<dbReference type="Proteomes" id="UP000309561">
    <property type="component" value="Unassembled WGS sequence"/>
</dbReference>
<dbReference type="OrthoDB" id="9814110at2"/>
<feature type="binding site" evidence="13">
    <location>
        <position position="101"/>
    </location>
    <ligand>
        <name>Zn(2+)</name>
        <dbReference type="ChEBI" id="CHEBI:29105"/>
    </ligand>
</feature>
<feature type="binding site" evidence="13">
    <location>
        <position position="99"/>
    </location>
    <ligand>
        <name>Zn(2+)</name>
        <dbReference type="ChEBI" id="CHEBI:29105"/>
    </ligand>
</feature>
<evidence type="ECO:0000256" key="4">
    <source>
        <dbReference type="ARBA" id="ARBA00022801"/>
    </source>
</evidence>
<dbReference type="NCBIfam" id="TIGR01662">
    <property type="entry name" value="HAD-SF-IIIA"/>
    <property type="match status" value="1"/>
</dbReference>
<dbReference type="NCBIfam" id="TIGR01549">
    <property type="entry name" value="HAD-SF-IA-v1"/>
    <property type="match status" value="1"/>
</dbReference>
<dbReference type="NCBIfam" id="TIGR01656">
    <property type="entry name" value="Histidinol-ppas"/>
    <property type="match status" value="1"/>
</dbReference>
<feature type="binding site" evidence="13">
    <location>
        <position position="8"/>
    </location>
    <ligand>
        <name>Mg(2+)</name>
        <dbReference type="ChEBI" id="CHEBI:18420"/>
    </ligand>
</feature>